<dbReference type="GO" id="GO:0016020">
    <property type="term" value="C:membrane"/>
    <property type="evidence" value="ECO:0007669"/>
    <property type="project" value="UniProtKB-SubCell"/>
</dbReference>
<evidence type="ECO:0000256" key="4">
    <source>
        <dbReference type="ARBA" id="ARBA00023136"/>
    </source>
</evidence>
<dbReference type="GO" id="GO:0140359">
    <property type="term" value="F:ABC-type transporter activity"/>
    <property type="evidence" value="ECO:0007669"/>
    <property type="project" value="InterPro"/>
</dbReference>
<evidence type="ECO:0000313" key="7">
    <source>
        <dbReference type="EMBL" id="SVC55551.1"/>
    </source>
</evidence>
<feature type="transmembrane region" description="Helical" evidence="5">
    <location>
        <begin position="51"/>
        <end position="70"/>
    </location>
</feature>
<feature type="transmembrane region" description="Helical" evidence="5">
    <location>
        <begin position="140"/>
        <end position="159"/>
    </location>
</feature>
<feature type="transmembrane region" description="Helical" evidence="5">
    <location>
        <begin position="227"/>
        <end position="249"/>
    </location>
</feature>
<gene>
    <name evidence="7" type="ORF">METZ01_LOCUS308405</name>
</gene>
<protein>
    <recommendedName>
        <fullName evidence="6">ABC transmembrane type-2 domain-containing protein</fullName>
    </recommendedName>
</protein>
<dbReference type="InterPro" id="IPR047817">
    <property type="entry name" value="ABC2_TM_bact-type"/>
</dbReference>
<dbReference type="Pfam" id="PF01061">
    <property type="entry name" value="ABC2_membrane"/>
    <property type="match status" value="1"/>
</dbReference>
<proteinExistence type="predicted"/>
<reference evidence="7" key="1">
    <citation type="submission" date="2018-05" db="EMBL/GenBank/DDBJ databases">
        <authorList>
            <person name="Lanie J.A."/>
            <person name="Ng W.-L."/>
            <person name="Kazmierczak K.M."/>
            <person name="Andrzejewski T.M."/>
            <person name="Davidsen T.M."/>
            <person name="Wayne K.J."/>
            <person name="Tettelin H."/>
            <person name="Glass J.I."/>
            <person name="Rusch D."/>
            <person name="Podicherti R."/>
            <person name="Tsui H.-C.T."/>
            <person name="Winkler M.E."/>
        </authorList>
    </citation>
    <scope>NUCLEOTIDE SEQUENCE</scope>
</reference>
<evidence type="ECO:0000256" key="5">
    <source>
        <dbReference type="SAM" id="Phobius"/>
    </source>
</evidence>
<evidence type="ECO:0000256" key="2">
    <source>
        <dbReference type="ARBA" id="ARBA00022692"/>
    </source>
</evidence>
<feature type="transmembrane region" description="Helical" evidence="5">
    <location>
        <begin position="110"/>
        <end position="134"/>
    </location>
</feature>
<evidence type="ECO:0000256" key="3">
    <source>
        <dbReference type="ARBA" id="ARBA00022989"/>
    </source>
</evidence>
<comment type="subcellular location">
    <subcellularLocation>
        <location evidence="1">Membrane</location>
        <topology evidence="1">Multi-pass membrane protein</topology>
    </subcellularLocation>
</comment>
<keyword evidence="3 5" id="KW-1133">Transmembrane helix</keyword>
<accession>A0A382N7P2</accession>
<feature type="transmembrane region" description="Helical" evidence="5">
    <location>
        <begin position="21"/>
        <end position="45"/>
    </location>
</feature>
<feature type="transmembrane region" description="Helical" evidence="5">
    <location>
        <begin position="171"/>
        <end position="190"/>
    </location>
</feature>
<organism evidence="7">
    <name type="scientific">marine metagenome</name>
    <dbReference type="NCBI Taxonomy" id="408172"/>
    <lineage>
        <taxon>unclassified sequences</taxon>
        <taxon>metagenomes</taxon>
        <taxon>ecological metagenomes</taxon>
    </lineage>
</organism>
<evidence type="ECO:0000256" key="1">
    <source>
        <dbReference type="ARBA" id="ARBA00004141"/>
    </source>
</evidence>
<dbReference type="EMBL" id="UINC01097657">
    <property type="protein sequence ID" value="SVC55551.1"/>
    <property type="molecule type" value="Genomic_DNA"/>
</dbReference>
<sequence length="263" mass="29890">MKFHRIYALSLRHLYLIKSSLPRILDLIYWPTIQIILWGFISMFFTLHSDYYNHTAGIILSAAILYDFLFRSSISFNMLFLEEIWSRNFTNLFVAPLKVSEIITALTMTALLRTLIGVIPAIFLATPFFGVSIFNLGPSLILLFLSLYLFGITLGLLVTSGLLRYGPAFENIAWSSLFLLAPLGCIYYPMSILPDWLQTVAKALPLVYIFEEVRSILLNNIVNYSNIMSALKLNLFYFTSSVVIFYLAFSGARKKGTLVNIGE</sequence>
<keyword evidence="2 5" id="KW-0812">Transmembrane</keyword>
<dbReference type="PROSITE" id="PS51012">
    <property type="entry name" value="ABC_TM2"/>
    <property type="match status" value="1"/>
</dbReference>
<dbReference type="InterPro" id="IPR013525">
    <property type="entry name" value="ABC2_TM"/>
</dbReference>
<name>A0A382N7P2_9ZZZZ</name>
<dbReference type="AlphaFoldDB" id="A0A382N7P2"/>
<keyword evidence="4 5" id="KW-0472">Membrane</keyword>
<evidence type="ECO:0000259" key="6">
    <source>
        <dbReference type="PROSITE" id="PS51012"/>
    </source>
</evidence>
<feature type="domain" description="ABC transmembrane type-2" evidence="6">
    <location>
        <begin position="22"/>
        <end position="248"/>
    </location>
</feature>